<keyword evidence="3 6" id="KW-0812">Transmembrane</keyword>
<dbReference type="GO" id="GO:0005886">
    <property type="term" value="C:plasma membrane"/>
    <property type="evidence" value="ECO:0007669"/>
    <property type="project" value="TreeGrafter"/>
</dbReference>
<protein>
    <submittedName>
        <fullName evidence="7">Uncharacterized protein</fullName>
    </submittedName>
</protein>
<evidence type="ECO:0000313" key="8">
    <source>
        <dbReference type="Proteomes" id="UP000256328"/>
    </source>
</evidence>
<feature type="transmembrane region" description="Helical" evidence="6">
    <location>
        <begin position="46"/>
        <end position="68"/>
    </location>
</feature>
<feature type="transmembrane region" description="Helical" evidence="6">
    <location>
        <begin position="392"/>
        <end position="413"/>
    </location>
</feature>
<feature type="transmembrane region" description="Helical" evidence="6">
    <location>
        <begin position="434"/>
        <end position="455"/>
    </location>
</feature>
<evidence type="ECO:0000256" key="6">
    <source>
        <dbReference type="SAM" id="Phobius"/>
    </source>
</evidence>
<reference evidence="7 8" key="1">
    <citation type="journal article" date="2018" name="IMA Fungus">
        <title>IMA Genome-F 9: Draft genome sequence of Annulohypoxylon stygium, Aspergillus mulundensis, Berkeleyomyces basicola (syn. Thielaviopsis basicola), Ceratocystis smalleyi, two Cercospora beticola strains, Coleophoma cylindrospora, Fusarium fracticaudum, Phialophora cf. hyalina, and Morchella septimelata.</title>
        <authorList>
            <person name="Wingfield B.D."/>
            <person name="Bills G.F."/>
            <person name="Dong Y."/>
            <person name="Huang W."/>
            <person name="Nel W.J."/>
            <person name="Swalarsk-Parry B.S."/>
            <person name="Vaghefi N."/>
            <person name="Wilken P.M."/>
            <person name="An Z."/>
            <person name="de Beer Z.W."/>
            <person name="De Vos L."/>
            <person name="Chen L."/>
            <person name="Duong T.A."/>
            <person name="Gao Y."/>
            <person name="Hammerbacher A."/>
            <person name="Kikkert J.R."/>
            <person name="Li Y."/>
            <person name="Li H."/>
            <person name="Li K."/>
            <person name="Li Q."/>
            <person name="Liu X."/>
            <person name="Ma X."/>
            <person name="Naidoo K."/>
            <person name="Pethybridge S.J."/>
            <person name="Sun J."/>
            <person name="Steenkamp E.T."/>
            <person name="van der Nest M.A."/>
            <person name="van Wyk S."/>
            <person name="Wingfield M.J."/>
            <person name="Xiong C."/>
            <person name="Yue Q."/>
            <person name="Zhang X."/>
        </authorList>
    </citation>
    <scope>NUCLEOTIDE SEQUENCE [LARGE SCALE GENOMIC DNA]</scope>
    <source>
        <strain evidence="7 8">BP5796</strain>
    </source>
</reference>
<evidence type="ECO:0000256" key="1">
    <source>
        <dbReference type="ARBA" id="ARBA00004141"/>
    </source>
</evidence>
<dbReference type="PANTHER" id="PTHR30618:SF15">
    <property type="entry name" value="NICOTINAMIDE RIBOSIDE TRANSPORTER 1-RELATED"/>
    <property type="match status" value="1"/>
</dbReference>
<feature type="transmembrane region" description="Helical" evidence="6">
    <location>
        <begin position="367"/>
        <end position="386"/>
    </location>
</feature>
<name>A0A3D8Q9V2_9HELO</name>
<gene>
    <name evidence="7" type="ORF">BP5796_12380</name>
</gene>
<dbReference type="InterPro" id="IPR045225">
    <property type="entry name" value="Uracil/uridine/allantoin_perm"/>
</dbReference>
<feature type="transmembrane region" description="Helical" evidence="6">
    <location>
        <begin position="172"/>
        <end position="190"/>
    </location>
</feature>
<dbReference type="InterPro" id="IPR001248">
    <property type="entry name" value="Pur-cyt_permease"/>
</dbReference>
<dbReference type="AlphaFoldDB" id="A0A3D8Q9V2"/>
<evidence type="ECO:0000256" key="4">
    <source>
        <dbReference type="ARBA" id="ARBA00022989"/>
    </source>
</evidence>
<dbReference type="EMBL" id="PDLN01000021">
    <property type="protein sequence ID" value="RDW58450.1"/>
    <property type="molecule type" value="Genomic_DNA"/>
</dbReference>
<accession>A0A3D8Q9V2</accession>
<feature type="transmembrane region" description="Helical" evidence="6">
    <location>
        <begin position="239"/>
        <end position="256"/>
    </location>
</feature>
<dbReference type="OrthoDB" id="2018619at2759"/>
<keyword evidence="4 6" id="KW-1133">Transmembrane helix</keyword>
<dbReference type="Gene3D" id="1.10.4160.10">
    <property type="entry name" value="Hydantoin permease"/>
    <property type="match status" value="1"/>
</dbReference>
<comment type="subcellular location">
    <subcellularLocation>
        <location evidence="1">Membrane</location>
        <topology evidence="1">Multi-pass membrane protein</topology>
    </subcellularLocation>
</comment>
<evidence type="ECO:0000256" key="5">
    <source>
        <dbReference type="ARBA" id="ARBA00023136"/>
    </source>
</evidence>
<feature type="transmembrane region" description="Helical" evidence="6">
    <location>
        <begin position="475"/>
        <end position="494"/>
    </location>
</feature>
<dbReference type="PANTHER" id="PTHR30618">
    <property type="entry name" value="NCS1 FAMILY PURINE/PYRIMIDINE TRANSPORTER"/>
    <property type="match status" value="1"/>
</dbReference>
<feature type="transmembrane region" description="Helical" evidence="6">
    <location>
        <begin position="277"/>
        <end position="301"/>
    </location>
</feature>
<comment type="caution">
    <text evidence="7">The sequence shown here is derived from an EMBL/GenBank/DDBJ whole genome shotgun (WGS) entry which is preliminary data.</text>
</comment>
<feature type="transmembrane region" description="Helical" evidence="6">
    <location>
        <begin position="197"/>
        <end position="219"/>
    </location>
</feature>
<keyword evidence="8" id="KW-1185">Reference proteome</keyword>
<dbReference type="Proteomes" id="UP000256328">
    <property type="component" value="Unassembled WGS sequence"/>
</dbReference>
<evidence type="ECO:0000256" key="3">
    <source>
        <dbReference type="ARBA" id="ARBA00022692"/>
    </source>
</evidence>
<organism evidence="7 8">
    <name type="scientific">Coleophoma crateriformis</name>
    <dbReference type="NCBI Taxonomy" id="565419"/>
    <lineage>
        <taxon>Eukaryota</taxon>
        <taxon>Fungi</taxon>
        <taxon>Dikarya</taxon>
        <taxon>Ascomycota</taxon>
        <taxon>Pezizomycotina</taxon>
        <taxon>Leotiomycetes</taxon>
        <taxon>Helotiales</taxon>
        <taxon>Dermateaceae</taxon>
        <taxon>Coleophoma</taxon>
    </lineage>
</organism>
<comment type="similarity">
    <text evidence="2">Belongs to the purine-cytosine permease (2.A.39) family.</text>
</comment>
<evidence type="ECO:0000313" key="7">
    <source>
        <dbReference type="EMBL" id="RDW58450.1"/>
    </source>
</evidence>
<feature type="transmembrane region" description="Helical" evidence="6">
    <location>
        <begin position="118"/>
        <end position="138"/>
    </location>
</feature>
<feature type="transmembrane region" description="Helical" evidence="6">
    <location>
        <begin position="328"/>
        <end position="346"/>
    </location>
</feature>
<keyword evidence="5 6" id="KW-0472">Membrane</keyword>
<dbReference type="Pfam" id="PF02133">
    <property type="entry name" value="Transp_cyt_pur"/>
    <property type="match status" value="1"/>
</dbReference>
<sequence length="545" mass="59950">MSRFFKWAELPARKDVYTYEGTTRWGNHDLYPIPLKERTYGVMGFYSYYLVSGISISGYSIGSAYVAAGLSAQEAIGAVLVGCIFASLNACLGVQVGIDKSLGFTVATRATYGLYGNLLPLFTTLLGNLIFAGINAYYGAQSISLMLGAVIPQFAHLANTLPANAAITTKDLISFFIYFVIFVPIVLYVPMYKLKTWMYPSIVMTTVAFIGLLAWIVHANGGPGPIVSSPIQASSKDKGFLFMQLVSSTAAVWGGSGDRLSDWSRYAKKRWTPYPALFTGLAITLTLTATLGTFATSAFYAKFGQILWTPLTMLAYIQETSYTPGCRAGTFFAGVGFLTNLIYINIVQNTLSFGMDFAGVMPKYVSMTRGAMIVTVVAIACNPWRFLTQAVVFVEVFSVFSVFATATVAIVNTDYWIIRRRKWKIPDLYKKDGIYWFSHGINWRAIVTWVIAVVPAFPGFVGSMQGRTTGVDYRIYQISFFVGYPIAVVTYIIINKIFPPEGLGIEEELEGPPEPVIEGEDPEKLSQKEAGLVKADELKTIEETS</sequence>
<feature type="transmembrane region" description="Helical" evidence="6">
    <location>
        <begin position="75"/>
        <end position="98"/>
    </location>
</feature>
<dbReference type="GO" id="GO:0015205">
    <property type="term" value="F:nucleobase transmembrane transporter activity"/>
    <property type="evidence" value="ECO:0007669"/>
    <property type="project" value="TreeGrafter"/>
</dbReference>
<proteinExistence type="inferred from homology"/>
<evidence type="ECO:0000256" key="2">
    <source>
        <dbReference type="ARBA" id="ARBA00008974"/>
    </source>
</evidence>